<dbReference type="Pfam" id="PF01047">
    <property type="entry name" value="MarR"/>
    <property type="match status" value="1"/>
</dbReference>
<dbReference type="Proteomes" id="UP001331936">
    <property type="component" value="Unassembled WGS sequence"/>
</dbReference>
<evidence type="ECO:0000259" key="1">
    <source>
        <dbReference type="PROSITE" id="PS50995"/>
    </source>
</evidence>
<dbReference type="InterPro" id="IPR036388">
    <property type="entry name" value="WH-like_DNA-bd_sf"/>
</dbReference>
<accession>A0ABU7JX91</accession>
<dbReference type="SMART" id="SM00347">
    <property type="entry name" value="HTH_MARR"/>
    <property type="match status" value="1"/>
</dbReference>
<dbReference type="PANTHER" id="PTHR33164">
    <property type="entry name" value="TRANSCRIPTIONAL REGULATOR, MARR FAMILY"/>
    <property type="match status" value="1"/>
</dbReference>
<dbReference type="PRINTS" id="PR00598">
    <property type="entry name" value="HTHMARR"/>
</dbReference>
<dbReference type="PROSITE" id="PS50995">
    <property type="entry name" value="HTH_MARR_2"/>
    <property type="match status" value="1"/>
</dbReference>
<dbReference type="PANTHER" id="PTHR33164:SF103">
    <property type="entry name" value="REGULATORY PROTEIN MARR"/>
    <property type="match status" value="1"/>
</dbReference>
<keyword evidence="3" id="KW-1185">Reference proteome</keyword>
<protein>
    <submittedName>
        <fullName evidence="2">MarR family transcriptional regulator</fullName>
    </submittedName>
</protein>
<evidence type="ECO:0000313" key="2">
    <source>
        <dbReference type="EMBL" id="MEE2034622.1"/>
    </source>
</evidence>
<sequence>MPDSPVALRDLLMTATRTLRRRWHDILQPWELSPHEHRALRVIGSADEAIRLGVVAKSLRIVPRAATEVVDRLESRGLTERLPDPADRRAVCVRLTTEGRRVLAELDTARDAEAVEVFARLDDDDRAELGRLLRKLIDDQPS</sequence>
<organism evidence="2 3">
    <name type="scientific">Rhodococcus chondri</name>
    <dbReference type="NCBI Taxonomy" id="3065941"/>
    <lineage>
        <taxon>Bacteria</taxon>
        <taxon>Bacillati</taxon>
        <taxon>Actinomycetota</taxon>
        <taxon>Actinomycetes</taxon>
        <taxon>Mycobacteriales</taxon>
        <taxon>Nocardiaceae</taxon>
        <taxon>Rhodococcus</taxon>
    </lineage>
</organism>
<name>A0ABU7JX91_9NOCA</name>
<feature type="domain" description="HTH marR-type" evidence="1">
    <location>
        <begin position="5"/>
        <end position="138"/>
    </location>
</feature>
<gene>
    <name evidence="2" type="ORF">Q8814_21330</name>
</gene>
<dbReference type="InterPro" id="IPR000835">
    <property type="entry name" value="HTH_MarR-typ"/>
</dbReference>
<comment type="caution">
    <text evidence="2">The sequence shown here is derived from an EMBL/GenBank/DDBJ whole genome shotgun (WGS) entry which is preliminary data.</text>
</comment>
<proteinExistence type="predicted"/>
<dbReference type="SUPFAM" id="SSF46785">
    <property type="entry name" value="Winged helix' DNA-binding domain"/>
    <property type="match status" value="1"/>
</dbReference>
<dbReference type="InterPro" id="IPR039422">
    <property type="entry name" value="MarR/SlyA-like"/>
</dbReference>
<evidence type="ECO:0000313" key="3">
    <source>
        <dbReference type="Proteomes" id="UP001331936"/>
    </source>
</evidence>
<dbReference type="EMBL" id="JAUZMZ010000165">
    <property type="protein sequence ID" value="MEE2034622.1"/>
    <property type="molecule type" value="Genomic_DNA"/>
</dbReference>
<dbReference type="Gene3D" id="1.10.10.10">
    <property type="entry name" value="Winged helix-like DNA-binding domain superfamily/Winged helix DNA-binding domain"/>
    <property type="match status" value="1"/>
</dbReference>
<reference evidence="2 3" key="1">
    <citation type="submission" date="2023-08" db="EMBL/GenBank/DDBJ databases">
        <authorList>
            <person name="Girao M."/>
            <person name="Carvalho M.F."/>
        </authorList>
    </citation>
    <scope>NUCLEOTIDE SEQUENCE [LARGE SCALE GENOMIC DNA]</scope>
    <source>
        <strain evidence="2 3">CC-R104</strain>
    </source>
</reference>
<dbReference type="InterPro" id="IPR036390">
    <property type="entry name" value="WH_DNA-bd_sf"/>
</dbReference>